<dbReference type="GO" id="GO:0043565">
    <property type="term" value="F:sequence-specific DNA binding"/>
    <property type="evidence" value="ECO:0007669"/>
    <property type="project" value="InterPro"/>
</dbReference>
<evidence type="ECO:0000313" key="6">
    <source>
        <dbReference type="Proteomes" id="UP000182719"/>
    </source>
</evidence>
<name>A0A1H7HYS1_STIAU</name>
<organism evidence="5 6">
    <name type="scientific">Stigmatella aurantiaca</name>
    <dbReference type="NCBI Taxonomy" id="41"/>
    <lineage>
        <taxon>Bacteria</taxon>
        <taxon>Pseudomonadati</taxon>
        <taxon>Myxococcota</taxon>
        <taxon>Myxococcia</taxon>
        <taxon>Myxococcales</taxon>
        <taxon>Cystobacterineae</taxon>
        <taxon>Archangiaceae</taxon>
        <taxon>Stigmatella</taxon>
    </lineage>
</organism>
<dbReference type="EMBL" id="FOAP01000001">
    <property type="protein sequence ID" value="SEK55264.1"/>
    <property type="molecule type" value="Genomic_DNA"/>
</dbReference>
<keyword evidence="2" id="KW-0238">DNA-binding</keyword>
<gene>
    <name evidence="5" type="ORF">SAMN05444354_101862</name>
</gene>
<dbReference type="Proteomes" id="UP000182719">
    <property type="component" value="Unassembled WGS sequence"/>
</dbReference>
<proteinExistence type="predicted"/>
<dbReference type="SMART" id="SM00342">
    <property type="entry name" value="HTH_ARAC"/>
    <property type="match status" value="1"/>
</dbReference>
<dbReference type="GO" id="GO:0003700">
    <property type="term" value="F:DNA-binding transcription factor activity"/>
    <property type="evidence" value="ECO:0007669"/>
    <property type="project" value="InterPro"/>
</dbReference>
<dbReference type="AlphaFoldDB" id="A0A1H7HYS1"/>
<keyword evidence="6" id="KW-1185">Reference proteome</keyword>
<evidence type="ECO:0000313" key="5">
    <source>
        <dbReference type="EMBL" id="SEK55264.1"/>
    </source>
</evidence>
<dbReference type="SUPFAM" id="SSF46689">
    <property type="entry name" value="Homeodomain-like"/>
    <property type="match status" value="1"/>
</dbReference>
<feature type="domain" description="HTH araC/xylS-type" evidence="4">
    <location>
        <begin position="158"/>
        <end position="249"/>
    </location>
</feature>
<dbReference type="PANTHER" id="PTHR46796:SF15">
    <property type="entry name" value="BLL1074 PROTEIN"/>
    <property type="match status" value="1"/>
</dbReference>
<dbReference type="InterPro" id="IPR018060">
    <property type="entry name" value="HTH_AraC"/>
</dbReference>
<sequence>MRSSLRYIEVLPSPALAPYVQCFWALTGQAAPGQAYRVLPDGCLDILVDLNGGAPRLQVIGAMREAGVVPLPAEVCSVGIRFRPGGAPPFLRLPLHELTGGHLSLDALWPREAREWEERLQEAVGLPERLRLLEALLLRRLAEDRPEGALLHAVGLIHATRGQVPLRTLEAVMAVSPRQFERRFQTQVGLTPKVLCRIARVRHAVALLGAQPGLPGAHLALEAGYYDQAHLVREFRALMGLTPGAYAREQAGDGFVQSSPGSGI</sequence>
<dbReference type="InterPro" id="IPR009057">
    <property type="entry name" value="Homeodomain-like_sf"/>
</dbReference>
<dbReference type="OrthoDB" id="112032at2"/>
<dbReference type="InterPro" id="IPR046532">
    <property type="entry name" value="DUF6597"/>
</dbReference>
<evidence type="ECO:0000256" key="1">
    <source>
        <dbReference type="ARBA" id="ARBA00023015"/>
    </source>
</evidence>
<reference evidence="6" key="1">
    <citation type="submission" date="2016-10" db="EMBL/GenBank/DDBJ databases">
        <authorList>
            <person name="Varghese N."/>
            <person name="Submissions S."/>
        </authorList>
    </citation>
    <scope>NUCLEOTIDE SEQUENCE [LARGE SCALE GENOMIC DNA]</scope>
    <source>
        <strain evidence="6">DSM 17044</strain>
    </source>
</reference>
<dbReference type="PROSITE" id="PS01124">
    <property type="entry name" value="HTH_ARAC_FAMILY_2"/>
    <property type="match status" value="1"/>
</dbReference>
<dbReference type="PANTHER" id="PTHR46796">
    <property type="entry name" value="HTH-TYPE TRANSCRIPTIONAL ACTIVATOR RHAS-RELATED"/>
    <property type="match status" value="1"/>
</dbReference>
<keyword evidence="3" id="KW-0804">Transcription</keyword>
<evidence type="ECO:0000256" key="3">
    <source>
        <dbReference type="ARBA" id="ARBA00023163"/>
    </source>
</evidence>
<accession>A0A1H7HYS1</accession>
<dbReference type="InterPro" id="IPR050204">
    <property type="entry name" value="AraC_XylS_family_regulators"/>
</dbReference>
<keyword evidence="1" id="KW-0805">Transcription regulation</keyword>
<dbReference type="Pfam" id="PF20240">
    <property type="entry name" value="DUF6597"/>
    <property type="match status" value="1"/>
</dbReference>
<dbReference type="Gene3D" id="1.10.10.60">
    <property type="entry name" value="Homeodomain-like"/>
    <property type="match status" value="1"/>
</dbReference>
<dbReference type="Pfam" id="PF12833">
    <property type="entry name" value="HTH_18"/>
    <property type="match status" value="1"/>
</dbReference>
<evidence type="ECO:0000256" key="2">
    <source>
        <dbReference type="ARBA" id="ARBA00023125"/>
    </source>
</evidence>
<dbReference type="RefSeq" id="WP_075005038.1">
    <property type="nucleotide sequence ID" value="NZ_FOAP01000001.1"/>
</dbReference>
<evidence type="ECO:0000259" key="4">
    <source>
        <dbReference type="PROSITE" id="PS01124"/>
    </source>
</evidence>
<protein>
    <submittedName>
        <fullName evidence="5">Transcriptional regulator, AraC family</fullName>
    </submittedName>
</protein>